<feature type="domain" description="Plasmid pRiA4b Orf3-like" evidence="1">
    <location>
        <begin position="192"/>
        <end position="361"/>
    </location>
</feature>
<sequence length="380" mass="44197">MHLYLTRKLMKAFTDAEKTMKETNTTIKMNETEDNAQPQRSFFKWHGNLVKLQDNDYILLTNDATGFTLIFLNPYEEDYLEFGDWLSEALSRMMNRMGFSDHSIINYFKSFGEITVSRASNQKLMGKNSAAGQLVTVYEDYINDDECFQDSWSYKVSEMKKGEDGSVNAVEAFISEFEKTIGNSTIDVAVAELEIRLKLHEMKDVVRIVQVPMNVTFDDLHSIIQTVFMWQNAHLHQFILEDGYTLVGAEGYSQMQHFGAQGEDTTDSGNHYLLSDIITHDENRQFNYIYDFGDFWEHTVQVRKIWTEHKQVSPKLKMMMGDPVPEDIGGSGGYAYYLEVMNEPQHPEFDSLSHWAEDYHKRKYFLNTVDSINSRLQEYM</sequence>
<dbReference type="SUPFAM" id="SSF159941">
    <property type="entry name" value="MM3350-like"/>
    <property type="match status" value="1"/>
</dbReference>
<protein>
    <submittedName>
        <fullName evidence="3">PRiA4b ORF-3-like protein</fullName>
    </submittedName>
</protein>
<dbReference type="AlphaFoldDB" id="A0A2T0W712"/>
<reference evidence="3 4" key="1">
    <citation type="submission" date="2018-03" db="EMBL/GenBank/DDBJ databases">
        <title>Genomic Encyclopedia of Archaeal and Bacterial Type Strains, Phase II (KMG-II): from individual species to whole genera.</title>
        <authorList>
            <person name="Goeker M."/>
        </authorList>
    </citation>
    <scope>NUCLEOTIDE SEQUENCE [LARGE SCALE GENOMIC DNA]</scope>
    <source>
        <strain evidence="3 4">DSM 13175</strain>
    </source>
</reference>
<accession>A0A2T0W712</accession>
<dbReference type="Gene3D" id="3.10.290.30">
    <property type="entry name" value="MM3350-like"/>
    <property type="match status" value="1"/>
</dbReference>
<evidence type="ECO:0000259" key="1">
    <source>
        <dbReference type="Pfam" id="PF07929"/>
    </source>
</evidence>
<dbReference type="InterPro" id="IPR024047">
    <property type="entry name" value="MM3350-like_sf"/>
</dbReference>
<dbReference type="Proteomes" id="UP000238205">
    <property type="component" value="Unassembled WGS sequence"/>
</dbReference>
<dbReference type="EMBL" id="PVTO01000011">
    <property type="protein sequence ID" value="PRY82500.1"/>
    <property type="molecule type" value="Genomic_DNA"/>
</dbReference>
<dbReference type="Pfam" id="PF22016">
    <property type="entry name" value="DUF6933"/>
    <property type="match status" value="1"/>
</dbReference>
<feature type="domain" description="DUF6933" evidence="2">
    <location>
        <begin position="5"/>
        <end position="161"/>
    </location>
</feature>
<dbReference type="PANTHER" id="PTHR41878">
    <property type="entry name" value="LEXA REPRESSOR-RELATED"/>
    <property type="match status" value="1"/>
</dbReference>
<evidence type="ECO:0000313" key="4">
    <source>
        <dbReference type="Proteomes" id="UP000238205"/>
    </source>
</evidence>
<name>A0A2T0W712_9LACT</name>
<dbReference type="InterPro" id="IPR053864">
    <property type="entry name" value="DUF6933"/>
</dbReference>
<dbReference type="OrthoDB" id="9801392at2"/>
<evidence type="ECO:0000313" key="3">
    <source>
        <dbReference type="EMBL" id="PRY82500.1"/>
    </source>
</evidence>
<comment type="caution">
    <text evidence="3">The sequence shown here is derived from an EMBL/GenBank/DDBJ whole genome shotgun (WGS) entry which is preliminary data.</text>
</comment>
<organism evidence="3 4">
    <name type="scientific">Alkalibacterium olivapovliticus</name>
    <dbReference type="NCBI Taxonomy" id="99907"/>
    <lineage>
        <taxon>Bacteria</taxon>
        <taxon>Bacillati</taxon>
        <taxon>Bacillota</taxon>
        <taxon>Bacilli</taxon>
        <taxon>Lactobacillales</taxon>
        <taxon>Carnobacteriaceae</taxon>
        <taxon>Alkalibacterium</taxon>
    </lineage>
</organism>
<keyword evidence="4" id="KW-1185">Reference proteome</keyword>
<dbReference type="RefSeq" id="WP_106193306.1">
    <property type="nucleotide sequence ID" value="NZ_PVTO01000011.1"/>
</dbReference>
<gene>
    <name evidence="3" type="ORF">CLV38_11150</name>
</gene>
<evidence type="ECO:0000259" key="2">
    <source>
        <dbReference type="Pfam" id="PF22016"/>
    </source>
</evidence>
<dbReference type="Pfam" id="PF07929">
    <property type="entry name" value="PRiA4_ORF3"/>
    <property type="match status" value="1"/>
</dbReference>
<dbReference type="PANTHER" id="PTHR41878:SF1">
    <property type="entry name" value="TNPR PROTEIN"/>
    <property type="match status" value="1"/>
</dbReference>
<proteinExistence type="predicted"/>
<dbReference type="InterPro" id="IPR012912">
    <property type="entry name" value="Plasmid_pRiA4b_Orf3-like"/>
</dbReference>